<reference evidence="9" key="1">
    <citation type="journal article" date="2016" name="Nat. Genet.">
        <title>A high-quality carrot genome assembly provides new insights into carotenoid accumulation and asterid genome evolution.</title>
        <authorList>
            <person name="Iorizzo M."/>
            <person name="Ellison S."/>
            <person name="Senalik D."/>
            <person name="Zeng P."/>
            <person name="Satapoomin P."/>
            <person name="Huang J."/>
            <person name="Bowman M."/>
            <person name="Iovene M."/>
            <person name="Sanseverino W."/>
            <person name="Cavagnaro P."/>
            <person name="Yildiz M."/>
            <person name="Macko-Podgorni A."/>
            <person name="Moranska E."/>
            <person name="Grzebelus E."/>
            <person name="Grzebelus D."/>
            <person name="Ashrafi H."/>
            <person name="Zheng Z."/>
            <person name="Cheng S."/>
            <person name="Spooner D."/>
            <person name="Van Deynze A."/>
            <person name="Simon P."/>
        </authorList>
    </citation>
    <scope>NUCLEOTIDE SEQUENCE [LARGE SCALE GENOMIC DNA]</scope>
    <source>
        <tissue evidence="9">Leaf</tissue>
    </source>
</reference>
<dbReference type="STRING" id="79200.A0A166EZX2"/>
<dbReference type="Pfam" id="PF00847">
    <property type="entry name" value="AP2"/>
    <property type="match status" value="1"/>
</dbReference>
<keyword evidence="5" id="KW-0804">Transcription</keyword>
<dbReference type="CDD" id="cd00018">
    <property type="entry name" value="AP2"/>
    <property type="match status" value="1"/>
</dbReference>
<dbReference type="PANTHER" id="PTHR31677:SF231">
    <property type="entry name" value="ETHYLENE-RESPONSIVE TRANSCRIPTION FACTOR 4"/>
    <property type="match status" value="1"/>
</dbReference>
<feature type="region of interest" description="Disordered" evidence="7">
    <location>
        <begin position="1"/>
        <end position="51"/>
    </location>
</feature>
<dbReference type="SMART" id="SM00380">
    <property type="entry name" value="AP2"/>
    <property type="match status" value="1"/>
</dbReference>
<protein>
    <recommendedName>
        <fullName evidence="8">AP2/ERF domain-containing protein</fullName>
    </recommendedName>
</protein>
<organism evidence="9">
    <name type="scientific">Daucus carota subsp. sativus</name>
    <name type="common">Carrot</name>
    <dbReference type="NCBI Taxonomy" id="79200"/>
    <lineage>
        <taxon>Eukaryota</taxon>
        <taxon>Viridiplantae</taxon>
        <taxon>Streptophyta</taxon>
        <taxon>Embryophyta</taxon>
        <taxon>Tracheophyta</taxon>
        <taxon>Spermatophyta</taxon>
        <taxon>Magnoliopsida</taxon>
        <taxon>eudicotyledons</taxon>
        <taxon>Gunneridae</taxon>
        <taxon>Pentapetalae</taxon>
        <taxon>asterids</taxon>
        <taxon>campanulids</taxon>
        <taxon>Apiales</taxon>
        <taxon>Apiaceae</taxon>
        <taxon>Apioideae</taxon>
        <taxon>Scandiceae</taxon>
        <taxon>Daucinae</taxon>
        <taxon>Daucus</taxon>
        <taxon>Daucus sect. Daucus</taxon>
    </lineage>
</organism>
<reference evidence="10" key="2">
    <citation type="submission" date="2022-03" db="EMBL/GenBank/DDBJ databases">
        <title>Draft title - Genomic analysis of global carrot germplasm unveils the trajectory of domestication and the origin of high carotenoid orange carrot.</title>
        <authorList>
            <person name="Iorizzo M."/>
            <person name="Ellison S."/>
            <person name="Senalik D."/>
            <person name="Macko-Podgorni A."/>
            <person name="Grzebelus D."/>
            <person name="Bostan H."/>
            <person name="Rolling W."/>
            <person name="Curaba J."/>
            <person name="Simon P."/>
        </authorList>
    </citation>
    <scope>NUCLEOTIDE SEQUENCE</scope>
    <source>
        <tissue evidence="10">Leaf</tissue>
    </source>
</reference>
<dbReference type="InterPro" id="IPR016177">
    <property type="entry name" value="DNA-bd_dom_sf"/>
</dbReference>
<sequence>MASKEKAAAESSKAVEASVNAEESSKTLEPKGEEVRYRGVRKRPGGRYGAEIRDPETKNCIWLGTFDTAELAARAFDEAARKYRGDTAKTNFPTPDANHKRRNDGEMMGQERFAAALNPNLAALNGGAGSSLGYRSGGGFPLTYPYYGKPYVPMQGYRLPSNPEFQANIIASGSHLASPSSVIDVNPTRKGLDLDLNLPPPSD</sequence>
<dbReference type="Gramene" id="KZN07178">
    <property type="protein sequence ID" value="KZN07178"/>
    <property type="gene ID" value="DCAR_008015"/>
</dbReference>
<evidence type="ECO:0000256" key="5">
    <source>
        <dbReference type="ARBA" id="ARBA00023163"/>
    </source>
</evidence>
<dbReference type="AlphaFoldDB" id="A0A166EZX2"/>
<feature type="domain" description="AP2/ERF" evidence="8">
    <location>
        <begin position="36"/>
        <end position="93"/>
    </location>
</feature>
<evidence type="ECO:0000256" key="2">
    <source>
        <dbReference type="ARBA" id="ARBA00022745"/>
    </source>
</evidence>
<dbReference type="EMBL" id="LNRQ01000002">
    <property type="protein sequence ID" value="KZN07178.1"/>
    <property type="molecule type" value="Genomic_DNA"/>
</dbReference>
<gene>
    <name evidence="9" type="ORF">DCAR_008015</name>
    <name evidence="10" type="ORF">DCAR_0209058</name>
</gene>
<comment type="subcellular location">
    <subcellularLocation>
        <location evidence="1">Nucleus</location>
    </subcellularLocation>
</comment>
<dbReference type="Proteomes" id="UP000077755">
    <property type="component" value="Chromosome 2"/>
</dbReference>
<accession>A0A166EZX2</accession>
<dbReference type="GO" id="GO:0003700">
    <property type="term" value="F:DNA-binding transcription factor activity"/>
    <property type="evidence" value="ECO:0007669"/>
    <property type="project" value="InterPro"/>
</dbReference>
<feature type="compositionally biased region" description="Low complexity" evidence="7">
    <location>
        <begin position="9"/>
        <end position="22"/>
    </location>
</feature>
<evidence type="ECO:0000256" key="1">
    <source>
        <dbReference type="ARBA" id="ARBA00004123"/>
    </source>
</evidence>
<evidence type="ECO:0000313" key="9">
    <source>
        <dbReference type="EMBL" id="KZN07178.1"/>
    </source>
</evidence>
<dbReference type="InterPro" id="IPR001471">
    <property type="entry name" value="AP2/ERF_dom"/>
</dbReference>
<feature type="compositionally biased region" description="Basic and acidic residues" evidence="7">
    <location>
        <begin position="23"/>
        <end position="37"/>
    </location>
</feature>
<dbReference type="SUPFAM" id="SSF54171">
    <property type="entry name" value="DNA-binding domain"/>
    <property type="match status" value="1"/>
</dbReference>
<evidence type="ECO:0000256" key="7">
    <source>
        <dbReference type="SAM" id="MobiDB-lite"/>
    </source>
</evidence>
<keyword evidence="3" id="KW-0805">Transcription regulation</keyword>
<evidence type="ECO:0000256" key="4">
    <source>
        <dbReference type="ARBA" id="ARBA00023125"/>
    </source>
</evidence>
<dbReference type="KEGG" id="dcr:108207786"/>
<evidence type="ECO:0000256" key="3">
    <source>
        <dbReference type="ARBA" id="ARBA00023015"/>
    </source>
</evidence>
<evidence type="ECO:0000256" key="6">
    <source>
        <dbReference type="ARBA" id="ARBA00023242"/>
    </source>
</evidence>
<name>A0A166EZX2_DAUCS</name>
<dbReference type="EMBL" id="CP093344">
    <property type="protein sequence ID" value="WOG89819.1"/>
    <property type="molecule type" value="Genomic_DNA"/>
</dbReference>
<proteinExistence type="predicted"/>
<evidence type="ECO:0000259" key="8">
    <source>
        <dbReference type="PROSITE" id="PS51032"/>
    </source>
</evidence>
<keyword evidence="11" id="KW-1185">Reference proteome</keyword>
<evidence type="ECO:0000313" key="10">
    <source>
        <dbReference type="EMBL" id="WOG89819.1"/>
    </source>
</evidence>
<dbReference type="PANTHER" id="PTHR31677">
    <property type="entry name" value="AP2 DOMAIN CLASS TRANSCRIPTION FACTOR"/>
    <property type="match status" value="1"/>
</dbReference>
<keyword evidence="4" id="KW-0238">DNA-binding</keyword>
<evidence type="ECO:0000313" key="11">
    <source>
        <dbReference type="Proteomes" id="UP000077755"/>
    </source>
</evidence>
<dbReference type="PRINTS" id="PR00367">
    <property type="entry name" value="ETHRSPELEMNT"/>
</dbReference>
<dbReference type="OrthoDB" id="1931494at2759"/>
<dbReference type="GO" id="GO:0003677">
    <property type="term" value="F:DNA binding"/>
    <property type="evidence" value="ECO:0007669"/>
    <property type="project" value="UniProtKB-KW"/>
</dbReference>
<dbReference type="PROSITE" id="PS51032">
    <property type="entry name" value="AP2_ERF"/>
    <property type="match status" value="1"/>
</dbReference>
<dbReference type="InterPro" id="IPR036955">
    <property type="entry name" value="AP2/ERF_dom_sf"/>
</dbReference>
<keyword evidence="2" id="KW-0936">Ethylene signaling pathway</keyword>
<dbReference type="GO" id="GO:0009873">
    <property type="term" value="P:ethylene-activated signaling pathway"/>
    <property type="evidence" value="ECO:0007669"/>
    <property type="project" value="UniProtKB-KW"/>
</dbReference>
<keyword evidence="6" id="KW-0539">Nucleus</keyword>
<dbReference type="Gene3D" id="3.30.730.10">
    <property type="entry name" value="AP2/ERF domain"/>
    <property type="match status" value="1"/>
</dbReference>
<dbReference type="GO" id="GO:0005634">
    <property type="term" value="C:nucleus"/>
    <property type="evidence" value="ECO:0007669"/>
    <property type="project" value="UniProtKB-SubCell"/>
</dbReference>